<dbReference type="InterPro" id="IPR002711">
    <property type="entry name" value="HNH"/>
</dbReference>
<dbReference type="CDD" id="cd00085">
    <property type="entry name" value="HNHc"/>
    <property type="match status" value="1"/>
</dbReference>
<evidence type="ECO:0000256" key="1">
    <source>
        <dbReference type="ARBA" id="ARBA00008775"/>
    </source>
</evidence>
<dbReference type="InterPro" id="IPR003615">
    <property type="entry name" value="HNH_nuc"/>
</dbReference>
<gene>
    <name evidence="3" type="ORF">ACFYXQ_24260</name>
</gene>
<evidence type="ECO:0000259" key="2">
    <source>
        <dbReference type="SMART" id="SM00507"/>
    </source>
</evidence>
<dbReference type="Gene3D" id="2.60.60.30">
    <property type="entry name" value="sav2460 like domains"/>
    <property type="match status" value="1"/>
</dbReference>
<dbReference type="InterPro" id="IPR003325">
    <property type="entry name" value="TerD"/>
</dbReference>
<proteinExistence type="inferred from homology"/>
<protein>
    <submittedName>
        <fullName evidence="3">TerD family protein</fullName>
    </submittedName>
</protein>
<dbReference type="Proteomes" id="UP001601992">
    <property type="component" value="Unassembled WGS sequence"/>
</dbReference>
<dbReference type="CDD" id="cd06974">
    <property type="entry name" value="TerD_like"/>
    <property type="match status" value="1"/>
</dbReference>
<reference evidence="3 4" key="1">
    <citation type="submission" date="2024-10" db="EMBL/GenBank/DDBJ databases">
        <title>The Natural Products Discovery Center: Release of the First 8490 Sequenced Strains for Exploring Actinobacteria Biosynthetic Diversity.</title>
        <authorList>
            <person name="Kalkreuter E."/>
            <person name="Kautsar S.A."/>
            <person name="Yang D."/>
            <person name="Bader C.D."/>
            <person name="Teijaro C.N."/>
            <person name="Fluegel L."/>
            <person name="Davis C.M."/>
            <person name="Simpson J.R."/>
            <person name="Lauterbach L."/>
            <person name="Steele A.D."/>
            <person name="Gui C."/>
            <person name="Meng S."/>
            <person name="Li G."/>
            <person name="Viehrig K."/>
            <person name="Ye F."/>
            <person name="Su P."/>
            <person name="Kiefer A.F."/>
            <person name="Nichols A."/>
            <person name="Cepeda A.J."/>
            <person name="Yan W."/>
            <person name="Fan B."/>
            <person name="Jiang Y."/>
            <person name="Adhikari A."/>
            <person name="Zheng C.-J."/>
            <person name="Schuster L."/>
            <person name="Cowan T.M."/>
            <person name="Smanski M.J."/>
            <person name="Chevrette M.G."/>
            <person name="De Carvalho L.P.S."/>
            <person name="Shen B."/>
        </authorList>
    </citation>
    <scope>NUCLEOTIDE SEQUENCE [LARGE SCALE GENOMIC DNA]</scope>
    <source>
        <strain evidence="3 4">NPDC002593</strain>
    </source>
</reference>
<dbReference type="Gene3D" id="1.10.30.50">
    <property type="match status" value="1"/>
</dbReference>
<dbReference type="EMBL" id="JBIAQY010000008">
    <property type="protein sequence ID" value="MFF3570903.1"/>
    <property type="molecule type" value="Genomic_DNA"/>
</dbReference>
<accession>A0ABW6S3N2</accession>
<organism evidence="3 4">
    <name type="scientific">Nocardia jiangxiensis</name>
    <dbReference type="NCBI Taxonomy" id="282685"/>
    <lineage>
        <taxon>Bacteria</taxon>
        <taxon>Bacillati</taxon>
        <taxon>Actinomycetota</taxon>
        <taxon>Actinomycetes</taxon>
        <taxon>Mycobacteriales</taxon>
        <taxon>Nocardiaceae</taxon>
        <taxon>Nocardia</taxon>
    </lineage>
</organism>
<dbReference type="RefSeq" id="WP_040820644.1">
    <property type="nucleotide sequence ID" value="NZ_JBIAQY010000008.1"/>
</dbReference>
<dbReference type="Pfam" id="PF02342">
    <property type="entry name" value="TerD"/>
    <property type="match status" value="1"/>
</dbReference>
<keyword evidence="4" id="KW-1185">Reference proteome</keyword>
<dbReference type="Pfam" id="PF01844">
    <property type="entry name" value="HNH"/>
    <property type="match status" value="1"/>
</dbReference>
<dbReference type="SMART" id="SM00507">
    <property type="entry name" value="HNHc"/>
    <property type="match status" value="1"/>
</dbReference>
<feature type="domain" description="HNH nuclease" evidence="2">
    <location>
        <begin position="486"/>
        <end position="536"/>
    </location>
</feature>
<dbReference type="InterPro" id="IPR051324">
    <property type="entry name" value="Stress/Tellurium_Resist"/>
</dbReference>
<sequence length="542" mass="60136">MTFTENGATPIPTSLLSVELSWRSAHALDAHALLLDDDGLVRTPRDAVFFNAPRHPSQAVTLDQEPEPRSARLSVSLPRTESTVVRIVLGVSSEGPLHEVADLTVTVRDAAGTVARRDVPAPRSREVTALSIAEFSRDEEHWSFRPFDRSRDELSQLFEDFGIATDVDAVRGRISLRRTGFDRLVDENPTVAPPPDPRPDWHPQDTILRWWDGTQWSDRTVPLPPADARICPHCGRRRSWRVLGAPAPCRSCAAEIEEYLDTWRARAWRVLTGDGPGGVAWEELWTALRYRRISEDTGRAALRGPGLAYVERLAAFADEEITAAEVEEFDTALRELDLSGPQVEELRRRMHRGRTRTRFRAGELPVVHARGLHLDPEERVHLDIEATRIRQLSRGERATAGRLIGTNKKLRFVGPEAGIEMPWSRIVSVSIAEGLVALAATSARGGAEFDVEDPDLVAAMLEGALRVAKRLTLAPGRRDTRVIPPEIKAQVWHRDGGACIECGATHYLEFDHVIPLSRGGATSPGNLQVLCRSCNRAKGARI</sequence>
<evidence type="ECO:0000313" key="4">
    <source>
        <dbReference type="Proteomes" id="UP001601992"/>
    </source>
</evidence>
<comment type="caution">
    <text evidence="3">The sequence shown here is derived from an EMBL/GenBank/DDBJ whole genome shotgun (WGS) entry which is preliminary data.</text>
</comment>
<evidence type="ECO:0000313" key="3">
    <source>
        <dbReference type="EMBL" id="MFF3570903.1"/>
    </source>
</evidence>
<comment type="similarity">
    <text evidence="1">Belongs to the CAPAB/TerDEXZ family.</text>
</comment>
<dbReference type="PANTHER" id="PTHR32097">
    <property type="entry name" value="CAMP-BINDING PROTEIN 1-RELATED"/>
    <property type="match status" value="1"/>
</dbReference>
<dbReference type="PANTHER" id="PTHR32097:SF4">
    <property type="entry name" value="GENERAL STRESS PROTEIN 16U"/>
    <property type="match status" value="1"/>
</dbReference>
<name>A0ABW6S3N2_9NOCA</name>